<evidence type="ECO:0000256" key="4">
    <source>
        <dbReference type="ARBA" id="ARBA00022679"/>
    </source>
</evidence>
<comment type="similarity">
    <text evidence="2">Belongs to the DMRL synthase family.</text>
</comment>
<dbReference type="InterPro" id="IPR002180">
    <property type="entry name" value="LS/RS"/>
</dbReference>
<evidence type="ECO:0000313" key="5">
    <source>
        <dbReference type="EMBL" id="STX28052.1"/>
    </source>
</evidence>
<dbReference type="OrthoDB" id="5643417at2"/>
<dbReference type="GO" id="GO:0004746">
    <property type="term" value="F:riboflavin synthase activity"/>
    <property type="evidence" value="ECO:0007669"/>
    <property type="project" value="UniProtKB-EC"/>
</dbReference>
<name>A0A378HZ69_9GAMM</name>
<dbReference type="Proteomes" id="UP000254968">
    <property type="component" value="Unassembled WGS sequence"/>
</dbReference>
<organism evidence="5 6">
    <name type="scientific">Legionella beliardensis</name>
    <dbReference type="NCBI Taxonomy" id="91822"/>
    <lineage>
        <taxon>Bacteria</taxon>
        <taxon>Pseudomonadati</taxon>
        <taxon>Pseudomonadota</taxon>
        <taxon>Gammaproteobacteria</taxon>
        <taxon>Legionellales</taxon>
        <taxon>Legionellaceae</taxon>
        <taxon>Legionella</taxon>
    </lineage>
</organism>
<dbReference type="InterPro" id="IPR036467">
    <property type="entry name" value="LS/RS_sf"/>
</dbReference>
<keyword evidence="6" id="KW-1185">Reference proteome</keyword>
<dbReference type="RefSeq" id="WP_115301828.1">
    <property type="nucleotide sequence ID" value="NZ_CAAAHO010000008.1"/>
</dbReference>
<dbReference type="Pfam" id="PF00885">
    <property type="entry name" value="DMRL_synthase"/>
    <property type="match status" value="1"/>
</dbReference>
<dbReference type="EMBL" id="UGNV01000001">
    <property type="protein sequence ID" value="STX28052.1"/>
    <property type="molecule type" value="Genomic_DNA"/>
</dbReference>
<dbReference type="Gene3D" id="3.40.50.960">
    <property type="entry name" value="Lumazine/riboflavin synthase"/>
    <property type="match status" value="1"/>
</dbReference>
<evidence type="ECO:0000256" key="1">
    <source>
        <dbReference type="ARBA" id="ARBA00005104"/>
    </source>
</evidence>
<dbReference type="UniPathway" id="UPA00275"/>
<dbReference type="GO" id="GO:0009231">
    <property type="term" value="P:riboflavin biosynthetic process"/>
    <property type="evidence" value="ECO:0007669"/>
    <property type="project" value="UniProtKB-UniPathway"/>
</dbReference>
<dbReference type="SUPFAM" id="SSF52121">
    <property type="entry name" value="Lumazine synthase"/>
    <property type="match status" value="1"/>
</dbReference>
<proteinExistence type="inferred from homology"/>
<keyword evidence="3" id="KW-0686">Riboflavin biosynthesis</keyword>
<reference evidence="5 6" key="1">
    <citation type="submission" date="2018-06" db="EMBL/GenBank/DDBJ databases">
        <authorList>
            <consortium name="Pathogen Informatics"/>
            <person name="Doyle S."/>
        </authorList>
    </citation>
    <scope>NUCLEOTIDE SEQUENCE [LARGE SCALE GENOMIC DNA]</scope>
    <source>
        <strain evidence="5 6">NCTC13315</strain>
    </source>
</reference>
<dbReference type="GO" id="GO:0009349">
    <property type="term" value="C:riboflavin synthase complex"/>
    <property type="evidence" value="ECO:0007669"/>
    <property type="project" value="InterPro"/>
</dbReference>
<dbReference type="EC" id="2.5.1.9" evidence="5"/>
<evidence type="ECO:0000313" key="6">
    <source>
        <dbReference type="Proteomes" id="UP000254968"/>
    </source>
</evidence>
<protein>
    <submittedName>
        <fullName evidence="5">6,7-dimethyl-8-ribityllumazine synthase</fullName>
        <ecNumber evidence="5">2.5.1.9</ecNumber>
    </submittedName>
</protein>
<comment type="pathway">
    <text evidence="1">Cofactor biosynthesis; riboflavin biosynthesis.</text>
</comment>
<gene>
    <name evidence="5" type="primary">ribH1</name>
    <name evidence="5" type="ORF">NCTC13315_00575</name>
</gene>
<sequence>MSEQKILVVWSNYYEQLAEKQLESCLKLLKESHYRYHVETVEAGTYEIPAVMQYYHQNKPFNGYIPLSLLLKGRTDHYEFIWEHVKECFIKFALDGLLLGNGIISAPSLDILQERVANGERVKEAFQAVDYLIRLKNRQIFSKNTSV</sequence>
<accession>A0A378HZ69</accession>
<evidence type="ECO:0000256" key="2">
    <source>
        <dbReference type="ARBA" id="ARBA00007424"/>
    </source>
</evidence>
<keyword evidence="4 5" id="KW-0808">Transferase</keyword>
<dbReference type="AlphaFoldDB" id="A0A378HZ69"/>
<evidence type="ECO:0000256" key="3">
    <source>
        <dbReference type="ARBA" id="ARBA00022619"/>
    </source>
</evidence>